<dbReference type="SMART" id="SM00052">
    <property type="entry name" value="EAL"/>
    <property type="match status" value="1"/>
</dbReference>
<dbReference type="SUPFAM" id="SSF55785">
    <property type="entry name" value="PYP-like sensor domain (PAS domain)"/>
    <property type="match status" value="1"/>
</dbReference>
<proteinExistence type="predicted"/>
<dbReference type="InterPro" id="IPR001633">
    <property type="entry name" value="EAL_dom"/>
</dbReference>
<dbReference type="SUPFAM" id="SSF55073">
    <property type="entry name" value="Nucleotide cyclase"/>
    <property type="match status" value="1"/>
</dbReference>
<feature type="domain" description="EAL" evidence="4">
    <location>
        <begin position="534"/>
        <end position="793"/>
    </location>
</feature>
<dbReference type="InterPro" id="IPR043128">
    <property type="entry name" value="Rev_trsase/Diguanyl_cyclase"/>
</dbReference>
<dbReference type="SUPFAM" id="SSF141868">
    <property type="entry name" value="EAL domain-like"/>
    <property type="match status" value="1"/>
</dbReference>
<dbReference type="CDD" id="cd00130">
    <property type="entry name" value="PAS"/>
    <property type="match status" value="1"/>
</dbReference>
<dbReference type="Pfam" id="PF08448">
    <property type="entry name" value="PAS_4"/>
    <property type="match status" value="1"/>
</dbReference>
<name>A0AAP4WW34_9GAMM</name>
<reference evidence="6" key="1">
    <citation type="submission" date="2023-07" db="EMBL/GenBank/DDBJ databases">
        <title>Genome content predicts the carbon catabolic preferences of heterotrophic bacteria.</title>
        <authorList>
            <person name="Gralka M."/>
        </authorList>
    </citation>
    <scope>NUCLEOTIDE SEQUENCE</scope>
    <source>
        <strain evidence="6">C2R13</strain>
    </source>
</reference>
<organism evidence="6 7">
    <name type="scientific">Cobetia amphilecti</name>
    <dbReference type="NCBI Taxonomy" id="1055104"/>
    <lineage>
        <taxon>Bacteria</taxon>
        <taxon>Pseudomonadati</taxon>
        <taxon>Pseudomonadota</taxon>
        <taxon>Gammaproteobacteria</taxon>
        <taxon>Oceanospirillales</taxon>
        <taxon>Halomonadaceae</taxon>
        <taxon>Cobetia</taxon>
    </lineage>
</organism>
<feature type="transmembrane region" description="Helical" evidence="2">
    <location>
        <begin position="33"/>
        <end position="53"/>
    </location>
</feature>
<feature type="domain" description="PAS" evidence="3">
    <location>
        <begin position="246"/>
        <end position="290"/>
    </location>
</feature>
<dbReference type="InterPro" id="IPR035965">
    <property type="entry name" value="PAS-like_dom_sf"/>
</dbReference>
<sequence length="814" mass="91678">MINDGQKLAKAPGTAPESDGEHASPLRWRILRILAPLVFTICAISGAVSYYLYASEAVEHMHDDHQEMMDIVALSMPDAIWNFDDERIHAYLETLSHHASVHAVRYFNHEGELVEEIAKSGTALDPVTHSKPLVYQNSLVKQAVGRLELESTNAPLLTARYQGGAVLFGIALTIILSILLMLSWQLKRYVMDPLSKAVRRMRQLEGQHATFQRIPPVHSREINKVIVELNKLGGRIFNMMEALRDNEERYQHFYRDTPALLLVIDDKGTVQDASEQMLEVTGWAREHLVGMPFHALISSQNGKHIHRISTALRLGNACNDLVMTLNCQHQEDRQVQVVIPAANGSQARGTMMLLTDITELTRTQQRLLEHELIDPLTQLPNRLSLNQHVQQLIARDAVFGLLLVNIDRFHSINHHLGPMDGDLLLKEVGARLKECDPDWIGRTGGDEFVMTCDINDLRPLVHRIQIAFSHPLLKAGEPIHLSLSMAGLQAQADDESPSRLMRLLELTVVDIKHKGGNQYRTCVRDSALEDGEPLFLKERMIREALTMGWFRLYLQPIFRAANADLEAPELLGAEALIRLEHPDLGLVPPDEFIAAAEKTGQIVEIGNWVLEEAAVILCEWRRLGIEERYLSVNASVIQFRDQGILHQLESLLERYPIHPSQLVVEVTENLMLDSKDSLRYQLQAIRRLGVNLSLDDFGTGFSCLSYLHDLPFGILKVDRSFVMNVETSRRDRELARVIVAMGQSLGMQVVVEGVEERGQAEIFQAMGVHAFQGYLFGRPMPQQAFETRFHANTDARVSLLKPIRRAPGTGNDLG</sequence>
<evidence type="ECO:0000313" key="7">
    <source>
        <dbReference type="Proteomes" id="UP001170481"/>
    </source>
</evidence>
<dbReference type="Gene3D" id="3.30.70.270">
    <property type="match status" value="1"/>
</dbReference>
<evidence type="ECO:0000256" key="2">
    <source>
        <dbReference type="SAM" id="Phobius"/>
    </source>
</evidence>
<feature type="transmembrane region" description="Helical" evidence="2">
    <location>
        <begin position="165"/>
        <end position="186"/>
    </location>
</feature>
<evidence type="ECO:0000259" key="5">
    <source>
        <dbReference type="PROSITE" id="PS50887"/>
    </source>
</evidence>
<dbReference type="NCBIfam" id="TIGR00229">
    <property type="entry name" value="sensory_box"/>
    <property type="match status" value="1"/>
</dbReference>
<dbReference type="PROSITE" id="PS50887">
    <property type="entry name" value="GGDEF"/>
    <property type="match status" value="1"/>
</dbReference>
<evidence type="ECO:0000259" key="3">
    <source>
        <dbReference type="PROSITE" id="PS50112"/>
    </source>
</evidence>
<dbReference type="Proteomes" id="UP001170481">
    <property type="component" value="Unassembled WGS sequence"/>
</dbReference>
<evidence type="ECO:0000313" key="6">
    <source>
        <dbReference type="EMBL" id="MDO6670642.1"/>
    </source>
</evidence>
<feature type="region of interest" description="Disordered" evidence="1">
    <location>
        <begin position="1"/>
        <end position="21"/>
    </location>
</feature>
<dbReference type="CDD" id="cd01949">
    <property type="entry name" value="GGDEF"/>
    <property type="match status" value="1"/>
</dbReference>
<dbReference type="InterPro" id="IPR000014">
    <property type="entry name" value="PAS"/>
</dbReference>
<dbReference type="Pfam" id="PF00563">
    <property type="entry name" value="EAL"/>
    <property type="match status" value="1"/>
</dbReference>
<accession>A0AAP4WW34</accession>
<dbReference type="PROSITE" id="PS50883">
    <property type="entry name" value="EAL"/>
    <property type="match status" value="1"/>
</dbReference>
<dbReference type="AlphaFoldDB" id="A0AAP4WW34"/>
<keyword evidence="2" id="KW-0472">Membrane</keyword>
<dbReference type="InterPro" id="IPR052155">
    <property type="entry name" value="Biofilm_reg_signaling"/>
</dbReference>
<dbReference type="Gene3D" id="3.30.450.20">
    <property type="entry name" value="PAS domain"/>
    <property type="match status" value="1"/>
</dbReference>
<dbReference type="SMART" id="SM00267">
    <property type="entry name" value="GGDEF"/>
    <property type="match status" value="1"/>
</dbReference>
<gene>
    <name evidence="6" type="ORF">Q4535_00785</name>
</gene>
<dbReference type="RefSeq" id="WP_303592510.1">
    <property type="nucleotide sequence ID" value="NZ_JAUORK010000001.1"/>
</dbReference>
<dbReference type="Pfam" id="PF00990">
    <property type="entry name" value="GGDEF"/>
    <property type="match status" value="1"/>
</dbReference>
<dbReference type="Gene3D" id="3.20.20.450">
    <property type="entry name" value="EAL domain"/>
    <property type="match status" value="1"/>
</dbReference>
<dbReference type="InterPro" id="IPR013656">
    <property type="entry name" value="PAS_4"/>
</dbReference>
<keyword evidence="2" id="KW-0812">Transmembrane</keyword>
<dbReference type="CDD" id="cd01948">
    <property type="entry name" value="EAL"/>
    <property type="match status" value="1"/>
</dbReference>
<dbReference type="EMBL" id="JAUORK010000001">
    <property type="protein sequence ID" value="MDO6670642.1"/>
    <property type="molecule type" value="Genomic_DNA"/>
</dbReference>
<evidence type="ECO:0000256" key="1">
    <source>
        <dbReference type="SAM" id="MobiDB-lite"/>
    </source>
</evidence>
<dbReference type="PANTHER" id="PTHR44757:SF2">
    <property type="entry name" value="BIOFILM ARCHITECTURE MAINTENANCE PROTEIN MBAA"/>
    <property type="match status" value="1"/>
</dbReference>
<evidence type="ECO:0000259" key="4">
    <source>
        <dbReference type="PROSITE" id="PS50883"/>
    </source>
</evidence>
<keyword evidence="2" id="KW-1133">Transmembrane helix</keyword>
<dbReference type="PANTHER" id="PTHR44757">
    <property type="entry name" value="DIGUANYLATE CYCLASE DGCP"/>
    <property type="match status" value="1"/>
</dbReference>
<comment type="caution">
    <text evidence="6">The sequence shown here is derived from an EMBL/GenBank/DDBJ whole genome shotgun (WGS) entry which is preliminary data.</text>
</comment>
<dbReference type="NCBIfam" id="TIGR00254">
    <property type="entry name" value="GGDEF"/>
    <property type="match status" value="1"/>
</dbReference>
<dbReference type="PROSITE" id="PS50112">
    <property type="entry name" value="PAS"/>
    <property type="match status" value="1"/>
</dbReference>
<dbReference type="InterPro" id="IPR029787">
    <property type="entry name" value="Nucleotide_cyclase"/>
</dbReference>
<protein>
    <submittedName>
        <fullName evidence="6">EAL domain-containing protein</fullName>
    </submittedName>
</protein>
<dbReference type="InterPro" id="IPR000160">
    <property type="entry name" value="GGDEF_dom"/>
</dbReference>
<dbReference type="SMART" id="SM00091">
    <property type="entry name" value="PAS"/>
    <property type="match status" value="1"/>
</dbReference>
<dbReference type="InterPro" id="IPR035919">
    <property type="entry name" value="EAL_sf"/>
</dbReference>
<feature type="domain" description="GGDEF" evidence="5">
    <location>
        <begin position="397"/>
        <end position="524"/>
    </location>
</feature>